<dbReference type="SUPFAM" id="SSF52283">
    <property type="entry name" value="Formate/glycerate dehydrogenase catalytic domain-like"/>
    <property type="match status" value="1"/>
</dbReference>
<gene>
    <name evidence="6" type="ORF">METZ01_LOCUS80880</name>
</gene>
<dbReference type="InterPro" id="IPR036291">
    <property type="entry name" value="NAD(P)-bd_dom_sf"/>
</dbReference>
<evidence type="ECO:0008006" key="7">
    <source>
        <dbReference type="Google" id="ProtNLM"/>
    </source>
</evidence>
<accession>A0A381UIJ1</accession>
<dbReference type="GO" id="GO:0016616">
    <property type="term" value="F:oxidoreductase activity, acting on the CH-OH group of donors, NAD or NADP as acceptor"/>
    <property type="evidence" value="ECO:0007669"/>
    <property type="project" value="InterPro"/>
</dbReference>
<dbReference type="InterPro" id="IPR006140">
    <property type="entry name" value="D-isomer_DH_NAD-bd"/>
</dbReference>
<evidence type="ECO:0000256" key="2">
    <source>
        <dbReference type="ARBA" id="ARBA00023002"/>
    </source>
</evidence>
<keyword evidence="3" id="KW-0520">NAD</keyword>
<dbReference type="PANTHER" id="PTHR42789:SF1">
    <property type="entry name" value="D-ISOMER SPECIFIC 2-HYDROXYACID DEHYDROGENASE FAMILY PROTEIN (AFU_ORTHOLOGUE AFUA_6G10090)"/>
    <property type="match status" value="1"/>
</dbReference>
<evidence type="ECO:0000259" key="4">
    <source>
        <dbReference type="Pfam" id="PF00389"/>
    </source>
</evidence>
<evidence type="ECO:0000313" key="6">
    <source>
        <dbReference type="EMBL" id="SVA28026.1"/>
    </source>
</evidence>
<dbReference type="EMBL" id="UINC01006521">
    <property type="protein sequence ID" value="SVA28026.1"/>
    <property type="molecule type" value="Genomic_DNA"/>
</dbReference>
<comment type="similarity">
    <text evidence="1">Belongs to the D-isomer specific 2-hydroxyacid dehydrogenase family.</text>
</comment>
<keyword evidence="2" id="KW-0560">Oxidoreductase</keyword>
<sequence>MSAKKVYISRIIVPDAIEKLRQNFEIEVWEDPAPAPKEVIMEKVREFDGMMIESNDLMDAEVFANADRLQVVGTRAIGVDNIDVIAATENGVAVGNTPGILHESCADFTFGLMLSLARQVTRSNRKVIAGDWKIFDQTPYLGLDVYGKTLGLIGLGLIGTAVAKRASGFDMDILYYSRNRKPEEEAKYGLQWTPRLNDLLSTSDYVSVHVPLGPETQNLIGAEELSLMKKEAYLINTSRGGTVDSDALRTALINGDIAGAALDVTAPEPIDSKDPLVHMENVLITPHIASASAATLRRMGLMAADNIIAHLNGKPMSACLNPEVLK</sequence>
<dbReference type="SUPFAM" id="SSF51735">
    <property type="entry name" value="NAD(P)-binding Rossmann-fold domains"/>
    <property type="match status" value="1"/>
</dbReference>
<dbReference type="FunFam" id="3.40.50.720:FF:000203">
    <property type="entry name" value="D-3-phosphoglycerate dehydrogenase (SerA)"/>
    <property type="match status" value="1"/>
</dbReference>
<protein>
    <recommendedName>
        <fullName evidence="7">D-glycerate dehydrogenase</fullName>
    </recommendedName>
</protein>
<feature type="domain" description="D-isomer specific 2-hydroxyacid dehydrogenase NAD-binding" evidence="5">
    <location>
        <begin position="110"/>
        <end position="289"/>
    </location>
</feature>
<reference evidence="6" key="1">
    <citation type="submission" date="2018-05" db="EMBL/GenBank/DDBJ databases">
        <authorList>
            <person name="Lanie J.A."/>
            <person name="Ng W.-L."/>
            <person name="Kazmierczak K.M."/>
            <person name="Andrzejewski T.M."/>
            <person name="Davidsen T.M."/>
            <person name="Wayne K.J."/>
            <person name="Tettelin H."/>
            <person name="Glass J.I."/>
            <person name="Rusch D."/>
            <person name="Podicherti R."/>
            <person name="Tsui H.-C.T."/>
            <person name="Winkler M.E."/>
        </authorList>
    </citation>
    <scope>NUCLEOTIDE SEQUENCE</scope>
</reference>
<proteinExistence type="inferred from homology"/>
<dbReference type="Pfam" id="PF02826">
    <property type="entry name" value="2-Hacid_dh_C"/>
    <property type="match status" value="1"/>
</dbReference>
<dbReference type="Gene3D" id="3.40.50.720">
    <property type="entry name" value="NAD(P)-binding Rossmann-like Domain"/>
    <property type="match status" value="2"/>
</dbReference>
<dbReference type="Pfam" id="PF00389">
    <property type="entry name" value="2-Hacid_dh"/>
    <property type="match status" value="1"/>
</dbReference>
<evidence type="ECO:0000259" key="5">
    <source>
        <dbReference type="Pfam" id="PF02826"/>
    </source>
</evidence>
<dbReference type="GO" id="GO:0051287">
    <property type="term" value="F:NAD binding"/>
    <property type="evidence" value="ECO:0007669"/>
    <property type="project" value="InterPro"/>
</dbReference>
<feature type="domain" description="D-isomer specific 2-hydroxyacid dehydrogenase catalytic" evidence="4">
    <location>
        <begin position="12"/>
        <end position="321"/>
    </location>
</feature>
<name>A0A381UIJ1_9ZZZZ</name>
<evidence type="ECO:0000256" key="1">
    <source>
        <dbReference type="ARBA" id="ARBA00005854"/>
    </source>
</evidence>
<dbReference type="AlphaFoldDB" id="A0A381UIJ1"/>
<evidence type="ECO:0000256" key="3">
    <source>
        <dbReference type="ARBA" id="ARBA00023027"/>
    </source>
</evidence>
<dbReference type="PANTHER" id="PTHR42789">
    <property type="entry name" value="D-ISOMER SPECIFIC 2-HYDROXYACID DEHYDROGENASE FAMILY PROTEIN (AFU_ORTHOLOGUE AFUA_6G10090)"/>
    <property type="match status" value="1"/>
</dbReference>
<organism evidence="6">
    <name type="scientific">marine metagenome</name>
    <dbReference type="NCBI Taxonomy" id="408172"/>
    <lineage>
        <taxon>unclassified sequences</taxon>
        <taxon>metagenomes</taxon>
        <taxon>ecological metagenomes</taxon>
    </lineage>
</organism>
<dbReference type="InterPro" id="IPR006139">
    <property type="entry name" value="D-isomer_2_OHA_DH_cat_dom"/>
</dbReference>
<dbReference type="InterPro" id="IPR050857">
    <property type="entry name" value="D-2-hydroxyacid_DH"/>
</dbReference>
<dbReference type="CDD" id="cd05301">
    <property type="entry name" value="GDH"/>
    <property type="match status" value="1"/>
</dbReference>